<gene>
    <name evidence="1" type="ORF">GCM10010921_21680</name>
</gene>
<dbReference type="Proteomes" id="UP000657592">
    <property type="component" value="Unassembled WGS sequence"/>
</dbReference>
<dbReference type="EMBL" id="BMJY01000009">
    <property type="protein sequence ID" value="GGH45943.1"/>
    <property type="molecule type" value="Genomic_DNA"/>
</dbReference>
<evidence type="ECO:0000313" key="2">
    <source>
        <dbReference type="Proteomes" id="UP000657592"/>
    </source>
</evidence>
<protein>
    <recommendedName>
        <fullName evidence="3">NYN domain-containing protein</fullName>
    </recommendedName>
</protein>
<accession>A0A917IH39</accession>
<keyword evidence="2" id="KW-1185">Reference proteome</keyword>
<reference evidence="1" key="2">
    <citation type="submission" date="2020-09" db="EMBL/GenBank/DDBJ databases">
        <authorList>
            <person name="Sun Q."/>
            <person name="Zhou Y."/>
        </authorList>
    </citation>
    <scope>NUCLEOTIDE SEQUENCE</scope>
    <source>
        <strain evidence="1">CGMCC 1.15794</strain>
    </source>
</reference>
<dbReference type="RefSeq" id="WP_188756307.1">
    <property type="nucleotide sequence ID" value="NZ_BMJY01000009.1"/>
</dbReference>
<evidence type="ECO:0008006" key="3">
    <source>
        <dbReference type="Google" id="ProtNLM"/>
    </source>
</evidence>
<dbReference type="AlphaFoldDB" id="A0A917IH39"/>
<comment type="caution">
    <text evidence="1">The sequence shown here is derived from an EMBL/GenBank/DDBJ whole genome shotgun (WGS) entry which is preliminary data.</text>
</comment>
<name>A0A917IH39_9MICO</name>
<dbReference type="Gene3D" id="3.40.50.1010">
    <property type="entry name" value="5'-nuclease"/>
    <property type="match status" value="1"/>
</dbReference>
<reference evidence="1" key="1">
    <citation type="journal article" date="2014" name="Int. J. Syst. Evol. Microbiol.">
        <title>Complete genome sequence of Corynebacterium casei LMG S-19264T (=DSM 44701T), isolated from a smear-ripened cheese.</title>
        <authorList>
            <consortium name="US DOE Joint Genome Institute (JGI-PGF)"/>
            <person name="Walter F."/>
            <person name="Albersmeier A."/>
            <person name="Kalinowski J."/>
            <person name="Ruckert C."/>
        </authorList>
    </citation>
    <scope>NUCLEOTIDE SEQUENCE</scope>
    <source>
        <strain evidence="1">CGMCC 1.15794</strain>
    </source>
</reference>
<evidence type="ECO:0000313" key="1">
    <source>
        <dbReference type="EMBL" id="GGH45943.1"/>
    </source>
</evidence>
<proteinExistence type="predicted"/>
<sequence length="162" mass="17305">MPYRCGLGLSARTSRAGSAPLAVKGRNGKPVLVEPDWPIRIQDHSGQDVLGATFMASVARREEKGSDVNVASHLLIDVLTRKVDAAVVISNDSDLAYPISVAREHVPVGLINPTKGVRAGKLAGTPSEGAGSHWWYRLAPDDLSSHQLPNVISSRITNPAPW</sequence>
<organism evidence="1 2">
    <name type="scientific">Microbacterium album</name>
    <dbReference type="NCBI Taxonomy" id="2053191"/>
    <lineage>
        <taxon>Bacteria</taxon>
        <taxon>Bacillati</taxon>
        <taxon>Actinomycetota</taxon>
        <taxon>Actinomycetes</taxon>
        <taxon>Micrococcales</taxon>
        <taxon>Microbacteriaceae</taxon>
        <taxon>Microbacterium</taxon>
    </lineage>
</organism>